<evidence type="ECO:0000313" key="11">
    <source>
        <dbReference type="Proteomes" id="UP000265663"/>
    </source>
</evidence>
<feature type="region of interest" description="Disordered" evidence="8">
    <location>
        <begin position="250"/>
        <end position="304"/>
    </location>
</feature>
<organism evidence="10 11">
    <name type="scientific">Pyrenophora seminiperda CCB06</name>
    <dbReference type="NCBI Taxonomy" id="1302712"/>
    <lineage>
        <taxon>Eukaryota</taxon>
        <taxon>Fungi</taxon>
        <taxon>Dikarya</taxon>
        <taxon>Ascomycota</taxon>
        <taxon>Pezizomycotina</taxon>
        <taxon>Dothideomycetes</taxon>
        <taxon>Pleosporomycetidae</taxon>
        <taxon>Pleosporales</taxon>
        <taxon>Pleosporineae</taxon>
        <taxon>Pleosporaceae</taxon>
        <taxon>Pyrenophora</taxon>
    </lineage>
</organism>
<evidence type="ECO:0000313" key="10">
    <source>
        <dbReference type="EMBL" id="RMZ71815.1"/>
    </source>
</evidence>
<feature type="signal peptide" evidence="9">
    <location>
        <begin position="1"/>
        <end position="25"/>
    </location>
</feature>
<feature type="compositionally biased region" description="Pro residues" evidence="8">
    <location>
        <begin position="419"/>
        <end position="429"/>
    </location>
</feature>
<evidence type="ECO:0000256" key="4">
    <source>
        <dbReference type="ARBA" id="ARBA00022525"/>
    </source>
</evidence>
<keyword evidence="7" id="KW-1015">Disulfide bond</keyword>
<dbReference type="SUPFAM" id="SSF53474">
    <property type="entry name" value="alpha/beta-Hydrolases"/>
    <property type="match status" value="1"/>
</dbReference>
<dbReference type="GO" id="GO:0052689">
    <property type="term" value="F:carboxylic ester hydrolase activity"/>
    <property type="evidence" value="ECO:0007669"/>
    <property type="project" value="UniProtKB-KW"/>
</dbReference>
<evidence type="ECO:0000256" key="6">
    <source>
        <dbReference type="ARBA" id="ARBA00022801"/>
    </source>
</evidence>
<feature type="chain" id="PRO_5018190052" evidence="9">
    <location>
        <begin position="26"/>
        <end position="460"/>
    </location>
</feature>
<dbReference type="GO" id="GO:0005576">
    <property type="term" value="C:extracellular region"/>
    <property type="evidence" value="ECO:0007669"/>
    <property type="project" value="UniProtKB-SubCell"/>
</dbReference>
<evidence type="ECO:0000256" key="5">
    <source>
        <dbReference type="ARBA" id="ARBA00022729"/>
    </source>
</evidence>
<comment type="subcellular location">
    <subcellularLocation>
        <location evidence="1">Secreted</location>
    </subcellularLocation>
</comment>
<evidence type="ECO:0000256" key="9">
    <source>
        <dbReference type="SAM" id="SignalP"/>
    </source>
</evidence>
<name>A0A3M7MBB2_9PLEO</name>
<keyword evidence="6" id="KW-0378">Hydrolase</keyword>
<evidence type="ECO:0000256" key="2">
    <source>
        <dbReference type="ARBA" id="ARBA00007534"/>
    </source>
</evidence>
<dbReference type="Gene3D" id="3.40.50.1820">
    <property type="entry name" value="alpha/beta hydrolase"/>
    <property type="match status" value="1"/>
</dbReference>
<evidence type="ECO:0000256" key="7">
    <source>
        <dbReference type="ARBA" id="ARBA00023157"/>
    </source>
</evidence>
<dbReference type="InterPro" id="IPR029058">
    <property type="entry name" value="AB_hydrolase_fold"/>
</dbReference>
<sequence length="460" mass="46658">MSPATIMKQGLATAAVLAALPLARAQGTTPPKTTADCNDVAIFMARGNDAAYHDTRTSPFSDATCAKLKAQGNSCDYMDIVFDATLGVPFCPTIQEGAANGVRQITEYNAKCPNTLIVINGYSQGAFVAGSTLSGGGEDACSVDTVTTGLDPNSAAGKAVKAALVWGDVKHTANQPYNVLDGASKQAWPRTGANLERLNAYSSVLRSYCAAGDPVCAGGNTVADHLNYFDLYTEEASSWVVSKLTPLLAKPATSSPSSTPAPTPTPTPSPEVSSSSASSTVAPTTTAEAAPTSTEDTATSVTLTPIQKPVSTPVTFSTMISSYVPGTTTSASSANTTTSVAEPSTVYPVTMPQPTPSAPWGNSTAPYGNSTLPAVTSSSSIVLPGKPAETPYLPGHPAASPSVPAPAPHYPGTPQNTPGAPPAPAPAPTAAPGYPVPAAPNGCPPAVVYETVTSVVYMYV</sequence>
<evidence type="ECO:0000256" key="3">
    <source>
        <dbReference type="ARBA" id="ARBA00022487"/>
    </source>
</evidence>
<dbReference type="SMART" id="SM01110">
    <property type="entry name" value="Cutinase"/>
    <property type="match status" value="1"/>
</dbReference>
<evidence type="ECO:0000256" key="8">
    <source>
        <dbReference type="SAM" id="MobiDB-lite"/>
    </source>
</evidence>
<dbReference type="InterPro" id="IPR043579">
    <property type="entry name" value="CUTINASE_2"/>
</dbReference>
<dbReference type="PANTHER" id="PTHR33630">
    <property type="entry name" value="CUTINASE RV1984C-RELATED-RELATED"/>
    <property type="match status" value="1"/>
</dbReference>
<evidence type="ECO:0000256" key="1">
    <source>
        <dbReference type="ARBA" id="ARBA00004613"/>
    </source>
</evidence>
<keyword evidence="4" id="KW-0964">Secreted</keyword>
<keyword evidence="5 9" id="KW-0732">Signal</keyword>
<dbReference type="PANTHER" id="PTHR33630:SF13">
    <property type="entry name" value="ACETYLXYLAN ESTERASE"/>
    <property type="match status" value="1"/>
</dbReference>
<comment type="similarity">
    <text evidence="2">Belongs to the cutinase family.</text>
</comment>
<proteinExistence type="inferred from homology"/>
<feature type="region of interest" description="Disordered" evidence="8">
    <location>
        <begin position="386"/>
        <end position="429"/>
    </location>
</feature>
<dbReference type="EMBL" id="KE747828">
    <property type="protein sequence ID" value="RMZ71815.1"/>
    <property type="molecule type" value="Genomic_DNA"/>
</dbReference>
<feature type="compositionally biased region" description="Pro residues" evidence="8">
    <location>
        <begin position="259"/>
        <end position="269"/>
    </location>
</feature>
<dbReference type="Proteomes" id="UP000265663">
    <property type="component" value="Unassembled WGS sequence"/>
</dbReference>
<gene>
    <name evidence="10" type="ORF">GMOD_00009156</name>
</gene>
<keyword evidence="11" id="KW-1185">Reference proteome</keyword>
<reference evidence="10 11" key="1">
    <citation type="journal article" date="2014" name="PLoS ONE">
        <title>De novo Genome Assembly of the Fungal Plant Pathogen Pyrenophora semeniperda.</title>
        <authorList>
            <person name="Soliai M.M."/>
            <person name="Meyer S.E."/>
            <person name="Udall J.A."/>
            <person name="Elzinga D.E."/>
            <person name="Hermansen R.A."/>
            <person name="Bodily P.M."/>
            <person name="Hart A.A."/>
            <person name="Coleman C.E."/>
        </authorList>
    </citation>
    <scope>NUCLEOTIDE SEQUENCE [LARGE SCALE GENOMIC DNA]</scope>
    <source>
        <strain evidence="10 11">CCB06</strain>
        <tissue evidence="10">Mycelium</tissue>
    </source>
</reference>
<accession>A0A3M7MBB2</accession>
<dbReference type="Pfam" id="PF01083">
    <property type="entry name" value="Cutinase"/>
    <property type="match status" value="1"/>
</dbReference>
<dbReference type="AlphaFoldDB" id="A0A3M7MBB2"/>
<feature type="compositionally biased region" description="Low complexity" evidence="8">
    <location>
        <begin position="270"/>
        <end position="300"/>
    </location>
</feature>
<dbReference type="PROSITE" id="PS00931">
    <property type="entry name" value="CUTINASE_2"/>
    <property type="match status" value="1"/>
</dbReference>
<keyword evidence="3" id="KW-0719">Serine esterase</keyword>
<dbReference type="InterPro" id="IPR000675">
    <property type="entry name" value="Cutinase/axe"/>
</dbReference>
<protein>
    <submittedName>
        <fullName evidence="10">Acetylxylan esterase</fullName>
    </submittedName>
</protein>
<dbReference type="OrthoDB" id="2586582at2759"/>